<evidence type="ECO:0000259" key="1">
    <source>
        <dbReference type="SMART" id="SM00900"/>
    </source>
</evidence>
<dbReference type="InterPro" id="IPR007329">
    <property type="entry name" value="FMN-bd"/>
</dbReference>
<sequence>MAANGKALILLCSTAIGIIYTAGYSVTQPMATLHAAEKTAIQGNDKVAEQSVAKSKYKDGTFAGSGTNRFGTVDVDVTITHGKITAVEITRSATRYPERYIDALPGEVIARQSAQIDTVSGATRSSEDFINAVLAALRQAEQT</sequence>
<gene>
    <name evidence="2" type="ORF">WMW72_04330</name>
</gene>
<dbReference type="Proteomes" id="UP001469365">
    <property type="component" value="Unassembled WGS sequence"/>
</dbReference>
<organism evidence="2 3">
    <name type="scientific">Paenibacillus filicis</name>
    <dbReference type="NCBI Taxonomy" id="669464"/>
    <lineage>
        <taxon>Bacteria</taxon>
        <taxon>Bacillati</taxon>
        <taxon>Bacillota</taxon>
        <taxon>Bacilli</taxon>
        <taxon>Bacillales</taxon>
        <taxon>Paenibacillaceae</taxon>
        <taxon>Paenibacillus</taxon>
    </lineage>
</organism>
<dbReference type="RefSeq" id="WP_341414192.1">
    <property type="nucleotide sequence ID" value="NZ_JBBPCC010000002.1"/>
</dbReference>
<protein>
    <submittedName>
        <fullName evidence="2">FMN-binding protein</fullName>
    </submittedName>
</protein>
<dbReference type="Gene3D" id="3.90.1010.20">
    <property type="match status" value="1"/>
</dbReference>
<evidence type="ECO:0000313" key="2">
    <source>
        <dbReference type="EMBL" id="MEK8127134.1"/>
    </source>
</evidence>
<feature type="domain" description="FMN-binding" evidence="1">
    <location>
        <begin position="69"/>
        <end position="140"/>
    </location>
</feature>
<proteinExistence type="predicted"/>
<keyword evidence="3" id="KW-1185">Reference proteome</keyword>
<name>A0ABU9DE29_9BACL</name>
<reference evidence="2 3" key="1">
    <citation type="submission" date="2024-04" db="EMBL/GenBank/DDBJ databases">
        <title>draft genome sequnece of Paenibacillus filicis.</title>
        <authorList>
            <person name="Kim D.-U."/>
        </authorList>
    </citation>
    <scope>NUCLEOTIDE SEQUENCE [LARGE SCALE GENOMIC DNA]</scope>
    <source>
        <strain evidence="2 3">KACC14197</strain>
    </source>
</reference>
<accession>A0ABU9DE29</accession>
<dbReference type="Pfam" id="PF04205">
    <property type="entry name" value="FMN_bind"/>
    <property type="match status" value="1"/>
</dbReference>
<dbReference type="SMART" id="SM00900">
    <property type="entry name" value="FMN_bind"/>
    <property type="match status" value="1"/>
</dbReference>
<comment type="caution">
    <text evidence="2">The sequence shown here is derived from an EMBL/GenBank/DDBJ whole genome shotgun (WGS) entry which is preliminary data.</text>
</comment>
<evidence type="ECO:0000313" key="3">
    <source>
        <dbReference type="Proteomes" id="UP001469365"/>
    </source>
</evidence>
<dbReference type="EMBL" id="JBBPCC010000002">
    <property type="protein sequence ID" value="MEK8127134.1"/>
    <property type="molecule type" value="Genomic_DNA"/>
</dbReference>